<sequence length="196" mass="23017">MAKSEETTKLEQQIRQAFNKIGTFGGFEVTIGFQRDGMGKERVDYMTYDSKGVWRCFELKVSYADFKSTAKKSFVGHYNYYVFPQDGELYEKVKDQIPKHIGVYLGNRNVKAARKQELAVDEEILKDSFIRSLSRDAGKVYDSEDVNLYLHMKKSRDRYERDYLEKSRQLTQANRELFMLRRELKEITKGVKEDGV</sequence>
<dbReference type="EMBL" id="KJ010548">
    <property type="protein sequence ID" value="AHJ87714.1"/>
    <property type="molecule type" value="Genomic_DNA"/>
</dbReference>
<protein>
    <submittedName>
        <fullName evidence="1">Uncharacterized protein</fullName>
    </submittedName>
</protein>
<proteinExistence type="predicted"/>
<organism evidence="1 2">
    <name type="scientific">Bacillus phage Bp8p-T</name>
    <dbReference type="NCBI Taxonomy" id="1445811"/>
    <lineage>
        <taxon>Viruses</taxon>
        <taxon>Duplodnaviria</taxon>
        <taxon>Heunggongvirae</taxon>
        <taxon>Uroviricota</taxon>
        <taxon>Caudoviricetes</taxon>
        <taxon>Herelleviridae</taxon>
        <taxon>Bastillevirinae</taxon>
        <taxon>Agatevirus</taxon>
        <taxon>Agatevirus Bp8pC</taxon>
    </lineage>
</organism>
<reference evidence="1 2" key="1">
    <citation type="journal article" date="2015" name="Appl. Environ. Microbiol.">
        <title>Effects of actin-like proteins encoded by two Bacillus pumilus phages on unstable lysogeny, revealed by genomic analysis.</title>
        <authorList>
            <person name="Yuan Y."/>
            <person name="Peng Q."/>
            <person name="Wu D."/>
            <person name="Kou Z."/>
            <person name="Wu Y."/>
            <person name="Liu P."/>
            <person name="Gao M."/>
        </authorList>
    </citation>
    <scope>NUCLEOTIDE SEQUENCE [LARGE SCALE GENOMIC DNA]</scope>
</reference>
<evidence type="ECO:0000313" key="1">
    <source>
        <dbReference type="EMBL" id="AHJ87714.1"/>
    </source>
</evidence>
<dbReference type="Proteomes" id="UP000030233">
    <property type="component" value="Segment"/>
</dbReference>
<accession>A0A0A0PJ56</accession>
<name>A0A0A0PJ56_9CAUD</name>
<evidence type="ECO:0000313" key="2">
    <source>
        <dbReference type="Proteomes" id="UP000030233"/>
    </source>
</evidence>
<gene>
    <name evidence="1" type="ORF">Bp8pT_072</name>
</gene>